<organism evidence="4 5">
    <name type="scientific">Sphingobacterium corticis</name>
    <dbReference type="NCBI Taxonomy" id="1812823"/>
    <lineage>
        <taxon>Bacteria</taxon>
        <taxon>Pseudomonadati</taxon>
        <taxon>Bacteroidota</taxon>
        <taxon>Sphingobacteriia</taxon>
        <taxon>Sphingobacteriales</taxon>
        <taxon>Sphingobacteriaceae</taxon>
        <taxon>Sphingobacterium</taxon>
    </lineage>
</organism>
<dbReference type="InterPro" id="IPR046947">
    <property type="entry name" value="LytR-like"/>
</dbReference>
<dbReference type="EMBL" id="JBHUMA010000004">
    <property type="protein sequence ID" value="MFD2598097.1"/>
    <property type="molecule type" value="Genomic_DNA"/>
</dbReference>
<protein>
    <submittedName>
        <fullName evidence="4">LytR/AlgR family response regulator transcription factor</fullName>
    </submittedName>
</protein>
<dbReference type="PANTHER" id="PTHR37299:SF1">
    <property type="entry name" value="STAGE 0 SPORULATION PROTEIN A HOMOLOG"/>
    <property type="match status" value="1"/>
</dbReference>
<feature type="modified residue" description="4-aspartylphosphate" evidence="1">
    <location>
        <position position="53"/>
    </location>
</feature>
<sequence>MQLLIIEDEKPAARLLQRKLQKLGYQQINSVHSVAEADSWLRENHAPELIFMDIQLSDGTAFDLLGKRTIPSAIIFTTAFDEYTLRAFKENSVDYLLKPINEDELAQAINKYVLRKNPAYNINAIKALLTSSEPNYKDRFTVKIGQSIRIITQRDIVCFYSANGGTYARTDNGHDYLIDFTLDELSKLLDPKAFFRINRSHIIHLPAIKDISLHSNSRLKINLQNYNSEDSIVSRERVGSFKEWLG</sequence>
<name>A0ABW5NIS5_9SPHI</name>
<dbReference type="PANTHER" id="PTHR37299">
    <property type="entry name" value="TRANSCRIPTIONAL REGULATOR-RELATED"/>
    <property type="match status" value="1"/>
</dbReference>
<keyword evidence="5" id="KW-1185">Reference proteome</keyword>
<dbReference type="Pfam" id="PF04397">
    <property type="entry name" value="LytTR"/>
    <property type="match status" value="1"/>
</dbReference>
<dbReference type="RefSeq" id="WP_380867696.1">
    <property type="nucleotide sequence ID" value="NZ_JBHUMA010000004.1"/>
</dbReference>
<feature type="domain" description="Response regulatory" evidence="2">
    <location>
        <begin position="2"/>
        <end position="113"/>
    </location>
</feature>
<dbReference type="Proteomes" id="UP001597393">
    <property type="component" value="Unassembled WGS sequence"/>
</dbReference>
<accession>A0ABW5NIS5</accession>
<dbReference type="InterPro" id="IPR011006">
    <property type="entry name" value="CheY-like_superfamily"/>
</dbReference>
<keyword evidence="1" id="KW-0597">Phosphoprotein</keyword>
<evidence type="ECO:0000259" key="2">
    <source>
        <dbReference type="PROSITE" id="PS50110"/>
    </source>
</evidence>
<dbReference type="Gene3D" id="3.40.50.2300">
    <property type="match status" value="1"/>
</dbReference>
<dbReference type="SMART" id="SM00850">
    <property type="entry name" value="LytTR"/>
    <property type="match status" value="1"/>
</dbReference>
<dbReference type="SMART" id="SM00448">
    <property type="entry name" value="REC"/>
    <property type="match status" value="1"/>
</dbReference>
<dbReference type="InterPro" id="IPR007492">
    <property type="entry name" value="LytTR_DNA-bd_dom"/>
</dbReference>
<dbReference type="Gene3D" id="2.40.50.1020">
    <property type="entry name" value="LytTr DNA-binding domain"/>
    <property type="match status" value="1"/>
</dbReference>
<dbReference type="Pfam" id="PF00072">
    <property type="entry name" value="Response_reg"/>
    <property type="match status" value="1"/>
</dbReference>
<evidence type="ECO:0000256" key="1">
    <source>
        <dbReference type="PROSITE-ProRule" id="PRU00169"/>
    </source>
</evidence>
<dbReference type="PROSITE" id="PS50930">
    <property type="entry name" value="HTH_LYTTR"/>
    <property type="match status" value="1"/>
</dbReference>
<evidence type="ECO:0000313" key="5">
    <source>
        <dbReference type="Proteomes" id="UP001597393"/>
    </source>
</evidence>
<dbReference type="InterPro" id="IPR001789">
    <property type="entry name" value="Sig_transdc_resp-reg_receiver"/>
</dbReference>
<gene>
    <name evidence="4" type="ORF">ACFSQ3_03950</name>
</gene>
<proteinExistence type="predicted"/>
<comment type="caution">
    <text evidence="4">The sequence shown here is derived from an EMBL/GenBank/DDBJ whole genome shotgun (WGS) entry which is preliminary data.</text>
</comment>
<dbReference type="SUPFAM" id="SSF52172">
    <property type="entry name" value="CheY-like"/>
    <property type="match status" value="1"/>
</dbReference>
<feature type="domain" description="HTH LytTR-type" evidence="3">
    <location>
        <begin position="140"/>
        <end position="246"/>
    </location>
</feature>
<evidence type="ECO:0000259" key="3">
    <source>
        <dbReference type="PROSITE" id="PS50930"/>
    </source>
</evidence>
<dbReference type="PROSITE" id="PS50110">
    <property type="entry name" value="RESPONSE_REGULATORY"/>
    <property type="match status" value="1"/>
</dbReference>
<evidence type="ECO:0000313" key="4">
    <source>
        <dbReference type="EMBL" id="MFD2598097.1"/>
    </source>
</evidence>
<reference evidence="5" key="1">
    <citation type="journal article" date="2019" name="Int. J. Syst. Evol. Microbiol.">
        <title>The Global Catalogue of Microorganisms (GCM) 10K type strain sequencing project: providing services to taxonomists for standard genome sequencing and annotation.</title>
        <authorList>
            <consortium name="The Broad Institute Genomics Platform"/>
            <consortium name="The Broad Institute Genome Sequencing Center for Infectious Disease"/>
            <person name="Wu L."/>
            <person name="Ma J."/>
        </authorList>
    </citation>
    <scope>NUCLEOTIDE SEQUENCE [LARGE SCALE GENOMIC DNA]</scope>
    <source>
        <strain evidence="5">KCTC 42248</strain>
    </source>
</reference>